<dbReference type="GO" id="GO:0004672">
    <property type="term" value="F:protein kinase activity"/>
    <property type="evidence" value="ECO:0007669"/>
    <property type="project" value="InterPro"/>
</dbReference>
<dbReference type="InterPro" id="IPR052396">
    <property type="entry name" value="Meiotic_Drive_Suppr_Kinase"/>
</dbReference>
<comment type="caution">
    <text evidence="2">The sequence shown here is derived from an EMBL/GenBank/DDBJ whole genome shotgun (WGS) entry which is preliminary data.</text>
</comment>
<feature type="domain" description="Protein kinase" evidence="1">
    <location>
        <begin position="1"/>
        <end position="303"/>
    </location>
</feature>
<evidence type="ECO:0000313" key="2">
    <source>
        <dbReference type="EMBL" id="THH13111.1"/>
    </source>
</evidence>
<keyword evidence="3" id="KW-1185">Reference proteome</keyword>
<accession>A0A4S4LNQ6</accession>
<dbReference type="PROSITE" id="PS50011">
    <property type="entry name" value="PROTEIN_KINASE_DOM"/>
    <property type="match status" value="1"/>
</dbReference>
<reference evidence="2 3" key="1">
    <citation type="submission" date="2019-02" db="EMBL/GenBank/DDBJ databases">
        <title>Genome sequencing of the rare red list fungi Antrodiella citrinella (Flaviporus citrinellus).</title>
        <authorList>
            <person name="Buettner E."/>
            <person name="Kellner H."/>
        </authorList>
    </citation>
    <scope>NUCLEOTIDE SEQUENCE [LARGE SCALE GENOMIC DNA]</scope>
    <source>
        <strain evidence="2 3">DSM 108506</strain>
    </source>
</reference>
<dbReference type="AlphaFoldDB" id="A0A4S4LNQ6"/>
<name>A0A4S4LNQ6_9APHY</name>
<dbReference type="Gene3D" id="1.10.510.10">
    <property type="entry name" value="Transferase(Phosphotransferase) domain 1"/>
    <property type="match status" value="1"/>
</dbReference>
<dbReference type="Proteomes" id="UP000308730">
    <property type="component" value="Unassembled WGS sequence"/>
</dbReference>
<proteinExistence type="predicted"/>
<dbReference type="PANTHER" id="PTHR37171:SF1">
    <property type="entry name" value="SERINE_THREONINE-PROTEIN KINASE YRZF-RELATED"/>
    <property type="match status" value="1"/>
</dbReference>
<sequence>MSSTGFTGFTLQFRDLPSVRHIARRLHNYPDVDMGPGRKYKFHLRRQRIRISEILYSGKRTTVYLGRCKNETEVVLKFTDTEDILEEAGAYDVMAAIQGKAVPRVYGALHGKDRRGGNMSCLVMERFGMPLEREFSTLTKRDKAKILDNLVAVHHAGLRHLDFAERNVLVEGDEYRIVDFGQAEEHRTPCKWTYSFLEHLDDDDVNDDAPCVDCEAIKSWAEQMRFWDHGNLRLACAFFVPKSDKLPTQSVIDSMKTVIGLDQDTIYYPEQTRQITVRYFEEIRRRMTAGQSLQELQEQREWITYLVHKQWHDERYVLCILHRFGLVTDLFV</sequence>
<dbReference type="EMBL" id="SGPM01001118">
    <property type="protein sequence ID" value="THH13111.1"/>
    <property type="molecule type" value="Genomic_DNA"/>
</dbReference>
<organism evidence="2 3">
    <name type="scientific">Antrodiella citrinella</name>
    <dbReference type="NCBI Taxonomy" id="2447956"/>
    <lineage>
        <taxon>Eukaryota</taxon>
        <taxon>Fungi</taxon>
        <taxon>Dikarya</taxon>
        <taxon>Basidiomycota</taxon>
        <taxon>Agaricomycotina</taxon>
        <taxon>Agaricomycetes</taxon>
        <taxon>Polyporales</taxon>
        <taxon>Steccherinaceae</taxon>
        <taxon>Antrodiella</taxon>
    </lineage>
</organism>
<dbReference type="SUPFAM" id="SSF56112">
    <property type="entry name" value="Protein kinase-like (PK-like)"/>
    <property type="match status" value="1"/>
</dbReference>
<dbReference type="GO" id="GO:0005524">
    <property type="term" value="F:ATP binding"/>
    <property type="evidence" value="ECO:0007669"/>
    <property type="project" value="InterPro"/>
</dbReference>
<dbReference type="PANTHER" id="PTHR37171">
    <property type="entry name" value="SERINE/THREONINE-PROTEIN KINASE YRZF-RELATED"/>
    <property type="match status" value="1"/>
</dbReference>
<dbReference type="InterPro" id="IPR000719">
    <property type="entry name" value="Prot_kinase_dom"/>
</dbReference>
<dbReference type="InterPro" id="IPR011009">
    <property type="entry name" value="Kinase-like_dom_sf"/>
</dbReference>
<gene>
    <name evidence="2" type="ORF">EUX98_g9757</name>
</gene>
<protein>
    <recommendedName>
        <fullName evidence="1">Protein kinase domain-containing protein</fullName>
    </recommendedName>
</protein>
<evidence type="ECO:0000259" key="1">
    <source>
        <dbReference type="PROSITE" id="PS50011"/>
    </source>
</evidence>
<dbReference type="OrthoDB" id="2751906at2759"/>
<evidence type="ECO:0000313" key="3">
    <source>
        <dbReference type="Proteomes" id="UP000308730"/>
    </source>
</evidence>